<comment type="catalytic activity">
    <reaction evidence="13 14">
        <text>FMN + ATP + H(+) = FAD + diphosphate</text>
        <dbReference type="Rhea" id="RHEA:17237"/>
        <dbReference type="ChEBI" id="CHEBI:15378"/>
        <dbReference type="ChEBI" id="CHEBI:30616"/>
        <dbReference type="ChEBI" id="CHEBI:33019"/>
        <dbReference type="ChEBI" id="CHEBI:57692"/>
        <dbReference type="ChEBI" id="CHEBI:58210"/>
        <dbReference type="EC" id="2.7.7.2"/>
    </reaction>
</comment>
<dbReference type="NCBIfam" id="TIGR00125">
    <property type="entry name" value="cyt_tran_rel"/>
    <property type="match status" value="1"/>
</dbReference>
<evidence type="ECO:0000313" key="16">
    <source>
        <dbReference type="EMBL" id="MBD1380057.1"/>
    </source>
</evidence>
<dbReference type="InterPro" id="IPR023465">
    <property type="entry name" value="Riboflavin_kinase_dom_sf"/>
</dbReference>
<dbReference type="GO" id="GO:0009231">
    <property type="term" value="P:riboflavin biosynthetic process"/>
    <property type="evidence" value="ECO:0007669"/>
    <property type="project" value="InterPro"/>
</dbReference>
<evidence type="ECO:0000256" key="1">
    <source>
        <dbReference type="ARBA" id="ARBA00004726"/>
    </source>
</evidence>
<evidence type="ECO:0000256" key="2">
    <source>
        <dbReference type="ARBA" id="ARBA00005201"/>
    </source>
</evidence>
<keyword evidence="11" id="KW-0511">Multifunctional enzyme</keyword>
<dbReference type="Gene3D" id="3.40.50.620">
    <property type="entry name" value="HUPs"/>
    <property type="match status" value="1"/>
</dbReference>
<dbReference type="NCBIfam" id="NF004160">
    <property type="entry name" value="PRK05627.1-3"/>
    <property type="match status" value="1"/>
</dbReference>
<dbReference type="EC" id="2.7.7.2" evidence="14"/>
<dbReference type="GO" id="GO:0005524">
    <property type="term" value="F:ATP binding"/>
    <property type="evidence" value="ECO:0007669"/>
    <property type="project" value="UniProtKB-UniRule"/>
</dbReference>
<evidence type="ECO:0000256" key="11">
    <source>
        <dbReference type="ARBA" id="ARBA00023268"/>
    </source>
</evidence>
<keyword evidence="3 14" id="KW-0285">Flavoprotein</keyword>
<dbReference type="AlphaFoldDB" id="A0A926RXE7"/>
<evidence type="ECO:0000256" key="5">
    <source>
        <dbReference type="ARBA" id="ARBA00022679"/>
    </source>
</evidence>
<dbReference type="InterPro" id="IPR023468">
    <property type="entry name" value="Riboflavin_kinase"/>
</dbReference>
<dbReference type="FunFam" id="2.40.30.30:FF:000004">
    <property type="entry name" value="Riboflavin biosynthesis protein"/>
    <property type="match status" value="1"/>
</dbReference>
<dbReference type="Pfam" id="PF06574">
    <property type="entry name" value="FAD_syn"/>
    <property type="match status" value="1"/>
</dbReference>
<feature type="domain" description="Riboflavin kinase" evidence="15">
    <location>
        <begin position="193"/>
        <end position="320"/>
    </location>
</feature>
<keyword evidence="17" id="KW-1185">Reference proteome</keyword>
<name>A0A926RXE7_9BACI</name>
<dbReference type="FunFam" id="3.40.50.620:FF:000021">
    <property type="entry name" value="Riboflavin biosynthesis protein"/>
    <property type="match status" value="1"/>
</dbReference>
<dbReference type="InterPro" id="IPR004821">
    <property type="entry name" value="Cyt_trans-like"/>
</dbReference>
<dbReference type="InterPro" id="IPR015865">
    <property type="entry name" value="Riboflavin_kinase_bac/euk"/>
</dbReference>
<dbReference type="PANTHER" id="PTHR22749:SF6">
    <property type="entry name" value="RIBOFLAVIN KINASE"/>
    <property type="match status" value="1"/>
</dbReference>
<comment type="pathway">
    <text evidence="1 14">Cofactor biosynthesis; FAD biosynthesis; FAD from FMN: step 1/1.</text>
</comment>
<keyword evidence="8 14" id="KW-0418">Kinase</keyword>
<sequence>MLRKRRKALKTIELSHPHQFSNTTCPESVMALGYFDGVHRGHQKVIKTAVKLANEKNMLSAVMTFHPHPSIVLRKQGKQVDLITPIEEKIQLIEDMGVDLLYLVHFTEEFASLLPQEFVDSYLINLNVKHVVAGFDFSYGKMGKGTMESLPFHSREKFTQTIVTKLTEHDRKISSTLIRKVISSGDVTYAWELLGRPHFLYGEVIHGDKRGRTIGFPTANIETNDQYLLPPTGVYAVRVMIDGEKYDGVCNVGYKPTFHKSKQEKPSVEVHIFDFNDQIYEKNIKLSWYKRIRSEQKFNTVDELIQQIKRDKESAQDYFKKNMNDPCFLR</sequence>
<reference evidence="16" key="1">
    <citation type="submission" date="2020-09" db="EMBL/GenBank/DDBJ databases">
        <title>A novel bacterium of genus Bacillus, isolated from South China Sea.</title>
        <authorList>
            <person name="Huang H."/>
            <person name="Mo K."/>
            <person name="Hu Y."/>
        </authorList>
    </citation>
    <scope>NUCLEOTIDE SEQUENCE</scope>
    <source>
        <strain evidence="16">IB182487</strain>
    </source>
</reference>
<dbReference type="EC" id="2.7.1.26" evidence="14"/>
<dbReference type="SMART" id="SM00904">
    <property type="entry name" value="Flavokinase"/>
    <property type="match status" value="1"/>
</dbReference>
<comment type="similarity">
    <text evidence="14">Belongs to the ribF family.</text>
</comment>
<dbReference type="NCBIfam" id="NF004162">
    <property type="entry name" value="PRK05627.1-5"/>
    <property type="match status" value="1"/>
</dbReference>
<dbReference type="GO" id="GO:0003919">
    <property type="term" value="F:FMN adenylyltransferase activity"/>
    <property type="evidence" value="ECO:0007669"/>
    <property type="project" value="UniProtKB-UniRule"/>
</dbReference>
<dbReference type="CDD" id="cd02064">
    <property type="entry name" value="FAD_synthetase_N"/>
    <property type="match status" value="1"/>
</dbReference>
<dbReference type="InterPro" id="IPR015864">
    <property type="entry name" value="FAD_synthase"/>
</dbReference>
<comment type="pathway">
    <text evidence="2 14">Cofactor biosynthesis; FMN biosynthesis; FMN from riboflavin (ATP route): step 1/1.</text>
</comment>
<dbReference type="InterPro" id="IPR002606">
    <property type="entry name" value="Riboflavin_kinase_bac"/>
</dbReference>
<evidence type="ECO:0000256" key="12">
    <source>
        <dbReference type="ARBA" id="ARBA00047880"/>
    </source>
</evidence>
<gene>
    <name evidence="16" type="primary">ribF</name>
    <name evidence="16" type="ORF">IC621_07440</name>
</gene>
<evidence type="ECO:0000256" key="8">
    <source>
        <dbReference type="ARBA" id="ARBA00022777"/>
    </source>
</evidence>
<dbReference type="Proteomes" id="UP000626844">
    <property type="component" value="Unassembled WGS sequence"/>
</dbReference>
<dbReference type="InterPro" id="IPR014729">
    <property type="entry name" value="Rossmann-like_a/b/a_fold"/>
</dbReference>
<comment type="caution">
    <text evidence="16">The sequence shown here is derived from an EMBL/GenBank/DDBJ whole genome shotgun (WGS) entry which is preliminary data.</text>
</comment>
<proteinExistence type="inferred from homology"/>
<dbReference type="Gene3D" id="2.40.30.30">
    <property type="entry name" value="Riboflavin kinase-like"/>
    <property type="match status" value="1"/>
</dbReference>
<protein>
    <recommendedName>
        <fullName evidence="14">Riboflavin biosynthesis protein</fullName>
    </recommendedName>
    <domain>
        <recommendedName>
            <fullName evidence="14">Riboflavin kinase</fullName>
            <ecNumber evidence="14">2.7.1.26</ecNumber>
        </recommendedName>
        <alternativeName>
            <fullName evidence="14">Flavokinase</fullName>
        </alternativeName>
    </domain>
    <domain>
        <recommendedName>
            <fullName evidence="14">FMN adenylyltransferase</fullName>
            <ecNumber evidence="14">2.7.7.2</ecNumber>
        </recommendedName>
        <alternativeName>
            <fullName evidence="14">FAD pyrophosphorylase</fullName>
        </alternativeName>
        <alternativeName>
            <fullName evidence="14">FAD synthase</fullName>
        </alternativeName>
    </domain>
</protein>
<evidence type="ECO:0000256" key="9">
    <source>
        <dbReference type="ARBA" id="ARBA00022827"/>
    </source>
</evidence>
<evidence type="ECO:0000256" key="13">
    <source>
        <dbReference type="ARBA" id="ARBA00049494"/>
    </source>
</evidence>
<keyword evidence="5 14" id="KW-0808">Transferase</keyword>
<evidence type="ECO:0000313" key="17">
    <source>
        <dbReference type="Proteomes" id="UP000626844"/>
    </source>
</evidence>
<evidence type="ECO:0000256" key="3">
    <source>
        <dbReference type="ARBA" id="ARBA00022630"/>
    </source>
</evidence>
<keyword evidence="10 14" id="KW-0067">ATP-binding</keyword>
<keyword evidence="6 14" id="KW-0548">Nucleotidyltransferase</keyword>
<organism evidence="16 17">
    <name type="scientific">Metabacillus arenae</name>
    <dbReference type="NCBI Taxonomy" id="2771434"/>
    <lineage>
        <taxon>Bacteria</taxon>
        <taxon>Bacillati</taxon>
        <taxon>Bacillota</taxon>
        <taxon>Bacilli</taxon>
        <taxon>Bacillales</taxon>
        <taxon>Bacillaceae</taxon>
        <taxon>Metabacillus</taxon>
    </lineage>
</organism>
<dbReference type="NCBIfam" id="NF004161">
    <property type="entry name" value="PRK05627.1-4"/>
    <property type="match status" value="1"/>
</dbReference>
<comment type="catalytic activity">
    <reaction evidence="12 14">
        <text>riboflavin + ATP = FMN + ADP + H(+)</text>
        <dbReference type="Rhea" id="RHEA:14357"/>
        <dbReference type="ChEBI" id="CHEBI:15378"/>
        <dbReference type="ChEBI" id="CHEBI:30616"/>
        <dbReference type="ChEBI" id="CHEBI:57986"/>
        <dbReference type="ChEBI" id="CHEBI:58210"/>
        <dbReference type="ChEBI" id="CHEBI:456216"/>
        <dbReference type="EC" id="2.7.1.26"/>
    </reaction>
</comment>
<dbReference type="GO" id="GO:0006747">
    <property type="term" value="P:FAD biosynthetic process"/>
    <property type="evidence" value="ECO:0007669"/>
    <property type="project" value="UniProtKB-UniRule"/>
</dbReference>
<accession>A0A926RXE7</accession>
<keyword evidence="7 14" id="KW-0547">Nucleotide-binding</keyword>
<dbReference type="NCBIfam" id="TIGR00083">
    <property type="entry name" value="ribF"/>
    <property type="match status" value="1"/>
</dbReference>
<dbReference type="PIRSF" id="PIRSF004491">
    <property type="entry name" value="FAD_Synth"/>
    <property type="match status" value="1"/>
</dbReference>
<dbReference type="SUPFAM" id="SSF82114">
    <property type="entry name" value="Riboflavin kinase-like"/>
    <property type="match status" value="1"/>
</dbReference>
<evidence type="ECO:0000256" key="7">
    <source>
        <dbReference type="ARBA" id="ARBA00022741"/>
    </source>
</evidence>
<dbReference type="GO" id="GO:0009398">
    <property type="term" value="P:FMN biosynthetic process"/>
    <property type="evidence" value="ECO:0007669"/>
    <property type="project" value="UniProtKB-UniRule"/>
</dbReference>
<keyword evidence="9 14" id="KW-0274">FAD</keyword>
<dbReference type="Pfam" id="PF01687">
    <property type="entry name" value="Flavokinase"/>
    <property type="match status" value="1"/>
</dbReference>
<dbReference type="EMBL" id="JACXAI010000006">
    <property type="protein sequence ID" value="MBD1380057.1"/>
    <property type="molecule type" value="Genomic_DNA"/>
</dbReference>
<evidence type="ECO:0000259" key="15">
    <source>
        <dbReference type="SMART" id="SM00904"/>
    </source>
</evidence>
<dbReference type="GO" id="GO:0008531">
    <property type="term" value="F:riboflavin kinase activity"/>
    <property type="evidence" value="ECO:0007669"/>
    <property type="project" value="UniProtKB-UniRule"/>
</dbReference>
<evidence type="ECO:0000256" key="10">
    <source>
        <dbReference type="ARBA" id="ARBA00022840"/>
    </source>
</evidence>
<evidence type="ECO:0000256" key="14">
    <source>
        <dbReference type="PIRNR" id="PIRNR004491"/>
    </source>
</evidence>
<keyword evidence="4 14" id="KW-0288">FMN</keyword>
<evidence type="ECO:0000256" key="6">
    <source>
        <dbReference type="ARBA" id="ARBA00022695"/>
    </source>
</evidence>
<dbReference type="SUPFAM" id="SSF52374">
    <property type="entry name" value="Nucleotidylyl transferase"/>
    <property type="match status" value="1"/>
</dbReference>
<dbReference type="PANTHER" id="PTHR22749">
    <property type="entry name" value="RIBOFLAVIN KINASE/FMN ADENYLYLTRANSFERASE"/>
    <property type="match status" value="1"/>
</dbReference>
<evidence type="ECO:0000256" key="4">
    <source>
        <dbReference type="ARBA" id="ARBA00022643"/>
    </source>
</evidence>